<dbReference type="Pfam" id="PF14534">
    <property type="entry name" value="DUF4440"/>
    <property type="match status" value="1"/>
</dbReference>
<dbReference type="EMBL" id="JASKHM010000005">
    <property type="protein sequence ID" value="MEQ4482814.1"/>
    <property type="molecule type" value="Genomic_DNA"/>
</dbReference>
<dbReference type="InterPro" id="IPR011944">
    <property type="entry name" value="Steroid_delta5-4_isomerase"/>
</dbReference>
<organism evidence="2 3">
    <name type="scientific">Cohnella silvisoli</name>
    <dbReference type="NCBI Taxonomy" id="2873699"/>
    <lineage>
        <taxon>Bacteria</taxon>
        <taxon>Bacillati</taxon>
        <taxon>Bacillota</taxon>
        <taxon>Bacilli</taxon>
        <taxon>Bacillales</taxon>
        <taxon>Paenibacillaceae</taxon>
        <taxon>Cohnella</taxon>
    </lineage>
</organism>
<evidence type="ECO:0000313" key="2">
    <source>
        <dbReference type="EMBL" id="MEQ4482814.1"/>
    </source>
</evidence>
<feature type="domain" description="DUF4440" evidence="1">
    <location>
        <begin position="18"/>
        <end position="127"/>
    </location>
</feature>
<protein>
    <submittedName>
        <fullName evidence="2">SgcJ/EcaC family oxidoreductase</fullName>
    </submittedName>
</protein>
<dbReference type="InterPro" id="IPR032710">
    <property type="entry name" value="NTF2-like_dom_sf"/>
</dbReference>
<sequence length="156" mass="17404">MANQSNNTYSAEEKEIYTLYQQLLQGWNNRNADDMAKLFAEDGELIGYDGTFIGGQSEISAHLAPIFADHPTAAYVNKVRVIRLLGPDIAYLRAVAGMVPRGQSELNPNVHAHQTIMAVKQAGNWRIKLFQNTPVQLHGRPEEVQQLTDELSQLLS</sequence>
<evidence type="ECO:0000259" key="1">
    <source>
        <dbReference type="Pfam" id="PF14534"/>
    </source>
</evidence>
<comment type="caution">
    <text evidence="2">The sequence shown here is derived from an EMBL/GenBank/DDBJ whole genome shotgun (WGS) entry which is preliminary data.</text>
</comment>
<dbReference type="NCBIfam" id="TIGR02246">
    <property type="entry name" value="SgcJ/EcaC family oxidoreductase"/>
    <property type="match status" value="1"/>
</dbReference>
<dbReference type="InterPro" id="IPR027843">
    <property type="entry name" value="DUF4440"/>
</dbReference>
<accession>A0ABV1KS00</accession>
<dbReference type="SUPFAM" id="SSF54427">
    <property type="entry name" value="NTF2-like"/>
    <property type="match status" value="1"/>
</dbReference>
<reference evidence="2 3" key="1">
    <citation type="journal article" date="2023" name="Genome Announc.">
        <title>Pan-Genome Analyses of the Genus Cohnella and Proposal of the Novel Species Cohnella silvisoli sp. nov., Isolated from Forest Soil.</title>
        <authorList>
            <person name="Wang C."/>
            <person name="Mao L."/>
            <person name="Bao G."/>
            <person name="Zhu H."/>
        </authorList>
    </citation>
    <scope>NUCLEOTIDE SEQUENCE [LARGE SCALE GENOMIC DNA]</scope>
    <source>
        <strain evidence="2 3">NL03-T5-1</strain>
    </source>
</reference>
<name>A0ABV1KS00_9BACL</name>
<dbReference type="RefSeq" id="WP_232185522.1">
    <property type="nucleotide sequence ID" value="NZ_JAIOAP010000005.1"/>
</dbReference>
<gene>
    <name evidence="2" type="ORF">QJS35_10435</name>
</gene>
<dbReference type="Proteomes" id="UP001493487">
    <property type="component" value="Unassembled WGS sequence"/>
</dbReference>
<proteinExistence type="predicted"/>
<dbReference type="Gene3D" id="3.10.450.50">
    <property type="match status" value="1"/>
</dbReference>
<keyword evidence="3" id="KW-1185">Reference proteome</keyword>
<evidence type="ECO:0000313" key="3">
    <source>
        <dbReference type="Proteomes" id="UP001493487"/>
    </source>
</evidence>